<dbReference type="Proteomes" id="UP000676336">
    <property type="component" value="Unassembled WGS sequence"/>
</dbReference>
<reference evidence="1" key="1">
    <citation type="submission" date="2021-02" db="EMBL/GenBank/DDBJ databases">
        <authorList>
            <person name="Nowell W R."/>
        </authorList>
    </citation>
    <scope>NUCLEOTIDE SEQUENCE</scope>
</reference>
<accession>A0A8S2M1C4</accession>
<gene>
    <name evidence="1" type="ORF">SMN809_LOCUS8199</name>
</gene>
<dbReference type="AlphaFoldDB" id="A0A8S2M1C4"/>
<dbReference type="EMBL" id="CAJOBI010002488">
    <property type="protein sequence ID" value="CAF3931115.1"/>
    <property type="molecule type" value="Genomic_DNA"/>
</dbReference>
<evidence type="ECO:0000313" key="2">
    <source>
        <dbReference type="Proteomes" id="UP000676336"/>
    </source>
</evidence>
<comment type="caution">
    <text evidence="1">The sequence shown here is derived from an EMBL/GenBank/DDBJ whole genome shotgun (WGS) entry which is preliminary data.</text>
</comment>
<proteinExistence type="predicted"/>
<name>A0A8S2M1C4_9BILA</name>
<organism evidence="1 2">
    <name type="scientific">Rotaria magnacalcarata</name>
    <dbReference type="NCBI Taxonomy" id="392030"/>
    <lineage>
        <taxon>Eukaryota</taxon>
        <taxon>Metazoa</taxon>
        <taxon>Spiralia</taxon>
        <taxon>Gnathifera</taxon>
        <taxon>Rotifera</taxon>
        <taxon>Eurotatoria</taxon>
        <taxon>Bdelloidea</taxon>
        <taxon>Philodinida</taxon>
        <taxon>Philodinidae</taxon>
        <taxon>Rotaria</taxon>
    </lineage>
</organism>
<evidence type="ECO:0000313" key="1">
    <source>
        <dbReference type="EMBL" id="CAF3931115.1"/>
    </source>
</evidence>
<protein>
    <submittedName>
        <fullName evidence="1">Uncharacterized protein</fullName>
    </submittedName>
</protein>
<sequence>MNCSSSMNRIELVDLSDELILIVMNKVKSKVLLLCSIITIGNNRLEDLALDKCHSIDLIFDYFQSPYHNLIQRFYSHVLPLTFDERNCNGILPNLTHSKIMMGRQRSITGTPYALEIDTLRQSFINHQQQSVDCVIDYFNNSYGQCQIYSLPFIGTHLDFISNRFPLFDTNRTFSIVNKLLLFDDIQPFESDFFERVSQALPQLRTLGVLNGLEQQEKIKTTTNNLEFANLTTLILFAIHLDYAKQLFCRTHLPCLVEFAIDNDILLKIITQDQQQAKDNCSRVETLGTWEPLYRSVDVLQNFSPPYSYVKLSDEDKVKKN</sequence>